<feature type="compositionally biased region" description="Basic and acidic residues" evidence="1">
    <location>
        <begin position="515"/>
        <end position="538"/>
    </location>
</feature>
<dbReference type="GO" id="GO:0043565">
    <property type="term" value="F:sequence-specific DNA binding"/>
    <property type="evidence" value="ECO:0007669"/>
    <property type="project" value="TreeGrafter"/>
</dbReference>
<dbReference type="EMBL" id="JADGJQ010000037">
    <property type="protein sequence ID" value="KAJ3176847.1"/>
    <property type="molecule type" value="Genomic_DNA"/>
</dbReference>
<comment type="caution">
    <text evidence="2">The sequence shown here is derived from an EMBL/GenBank/DDBJ whole genome shotgun (WGS) entry which is preliminary data.</text>
</comment>
<feature type="compositionally biased region" description="Low complexity" evidence="1">
    <location>
        <begin position="659"/>
        <end position="679"/>
    </location>
</feature>
<feature type="compositionally biased region" description="Low complexity" evidence="1">
    <location>
        <begin position="90"/>
        <end position="107"/>
    </location>
</feature>
<sequence>MDRVFVPRWSSIGPPGISNGNGSTSGGGNGGPRRTGSGSSGGSNSHNNNTLPNHHQSRARTTSASSTLGALGTKDIVLGPGGGTGGRPHASTAAAAAVSPTSPVVASGRRGERRDRHTSQNGFIPLSAWKAPVSVSGFSSSSHTASAARGQHHHQHQQQQQQPSWPQLSSATLGTFSKPPIPVIPAGGDSSDGSERRANEVPVSFENNFPSLGGSGGVSGAAPSASKGASGKPTVAWGKPDVAAIVSSRPPTGAKSDAGVDSAAEDEEAAEIARLKALIPRLDKGKGHAKGLSALHERSKSVSGPKMPFSALNGRPATLGAQHGHGRPSILAARSSGMGMSNPVAITNRPKLRSTMKASPRDANKFPKDMSAAASEAAHGNGRESGAAAAAPADTPSPADHHHHHHADASSSENSRGSSTNGEDLFDRDGRETASPEETPSAEAAEKEQEMEKEKEMQDIDDSGIFALDSIDDILASDHHVSSIPAVAGVSSRSRAWSSRSTTPSPGTPDSDSAPNRDARTRSSSHDLESDSHDDSDRSCGGGAPQQSQLLFTTPAAPVKMAAGDEQDVLRGLSVVGQQQQQPRPARPAPYESTFQYSASLEKEESFLRTLGWDKSAYYDSDVDEKEFVITQEEKEEFFKGYSRLCGGGEADEREHQLQQQQQQLQQQQQQQQPQQQQQAACRKPAASAVTIFDTVFAPPTSPTMTRSSRHVRLVDETATSLADGFARFPIGRGLGAF</sequence>
<dbReference type="PANTHER" id="PTHR14312">
    <property type="entry name" value="CREB/ATF BZIP TRANSCRIPTION FACTOR"/>
    <property type="match status" value="1"/>
</dbReference>
<feature type="compositionally biased region" description="Low complexity" evidence="1">
    <location>
        <begin position="486"/>
        <end position="513"/>
    </location>
</feature>
<reference evidence="2" key="1">
    <citation type="submission" date="2020-05" db="EMBL/GenBank/DDBJ databases">
        <title>Phylogenomic resolution of chytrid fungi.</title>
        <authorList>
            <person name="Stajich J.E."/>
            <person name="Amses K."/>
            <person name="Simmons R."/>
            <person name="Seto K."/>
            <person name="Myers J."/>
            <person name="Bonds A."/>
            <person name="Quandt C.A."/>
            <person name="Barry K."/>
            <person name="Liu P."/>
            <person name="Grigoriev I."/>
            <person name="Longcore J.E."/>
            <person name="James T.Y."/>
        </authorList>
    </citation>
    <scope>NUCLEOTIDE SEQUENCE</scope>
    <source>
        <strain evidence="2">JEL0379</strain>
    </source>
</reference>
<keyword evidence="3" id="KW-1185">Reference proteome</keyword>
<evidence type="ECO:0000313" key="2">
    <source>
        <dbReference type="EMBL" id="KAJ3176847.1"/>
    </source>
</evidence>
<feature type="compositionally biased region" description="Low complexity" evidence="1">
    <location>
        <begin position="59"/>
        <end position="73"/>
    </location>
</feature>
<dbReference type="GO" id="GO:0010468">
    <property type="term" value="P:regulation of gene expression"/>
    <property type="evidence" value="ECO:0007669"/>
    <property type="project" value="TreeGrafter"/>
</dbReference>
<accession>A0AAD5XQA6</accession>
<feature type="compositionally biased region" description="Low complexity" evidence="1">
    <location>
        <begin position="131"/>
        <end position="148"/>
    </location>
</feature>
<name>A0AAD5XQA6_9FUNG</name>
<dbReference type="Proteomes" id="UP001212152">
    <property type="component" value="Unassembled WGS sequence"/>
</dbReference>
<feature type="compositionally biased region" description="Low complexity" evidence="1">
    <location>
        <begin position="220"/>
        <end position="231"/>
    </location>
</feature>
<feature type="compositionally biased region" description="Basic and acidic residues" evidence="1">
    <location>
        <begin position="444"/>
        <end position="458"/>
    </location>
</feature>
<feature type="compositionally biased region" description="Basic and acidic residues" evidence="1">
    <location>
        <begin position="425"/>
        <end position="434"/>
    </location>
</feature>
<feature type="compositionally biased region" description="Low complexity" evidence="1">
    <location>
        <begin position="10"/>
        <end position="22"/>
    </location>
</feature>
<gene>
    <name evidence="2" type="ORF">HDU87_004779</name>
</gene>
<feature type="region of interest" description="Disordered" evidence="1">
    <location>
        <begin position="285"/>
        <end position="464"/>
    </location>
</feature>
<feature type="region of interest" description="Disordered" evidence="1">
    <location>
        <begin position="1"/>
        <end position="265"/>
    </location>
</feature>
<organism evidence="2 3">
    <name type="scientific">Geranomyces variabilis</name>
    <dbReference type="NCBI Taxonomy" id="109894"/>
    <lineage>
        <taxon>Eukaryota</taxon>
        <taxon>Fungi</taxon>
        <taxon>Fungi incertae sedis</taxon>
        <taxon>Chytridiomycota</taxon>
        <taxon>Chytridiomycota incertae sedis</taxon>
        <taxon>Chytridiomycetes</taxon>
        <taxon>Spizellomycetales</taxon>
        <taxon>Powellomycetaceae</taxon>
        <taxon>Geranomyces</taxon>
    </lineage>
</organism>
<dbReference type="AlphaFoldDB" id="A0AAD5XQA6"/>
<protein>
    <submittedName>
        <fullName evidence="2">Uncharacterized protein</fullName>
    </submittedName>
</protein>
<feature type="compositionally biased region" description="Low complexity" evidence="1">
    <location>
        <begin position="387"/>
        <end position="398"/>
    </location>
</feature>
<feature type="region of interest" description="Disordered" evidence="1">
    <location>
        <begin position="659"/>
        <end position="682"/>
    </location>
</feature>
<feature type="region of interest" description="Disordered" evidence="1">
    <location>
        <begin position="486"/>
        <end position="565"/>
    </location>
</feature>
<proteinExistence type="predicted"/>
<dbReference type="GO" id="GO:0005634">
    <property type="term" value="C:nucleus"/>
    <property type="evidence" value="ECO:0007669"/>
    <property type="project" value="TreeGrafter"/>
</dbReference>
<dbReference type="PANTHER" id="PTHR14312:SF1">
    <property type="entry name" value="BASIC-LEUCINE ZIPPER TRANSCRIPTION FACTOR A"/>
    <property type="match status" value="1"/>
</dbReference>
<feature type="compositionally biased region" description="Polar residues" evidence="1">
    <location>
        <begin position="163"/>
        <end position="175"/>
    </location>
</feature>
<feature type="compositionally biased region" description="Gly residues" evidence="1">
    <location>
        <begin position="23"/>
        <end position="41"/>
    </location>
</feature>
<feature type="compositionally biased region" description="Basic and acidic residues" evidence="1">
    <location>
        <begin position="109"/>
        <end position="118"/>
    </location>
</feature>
<evidence type="ECO:0000256" key="1">
    <source>
        <dbReference type="SAM" id="MobiDB-lite"/>
    </source>
</evidence>
<feature type="compositionally biased region" description="Low complexity" evidence="1">
    <location>
        <begin position="409"/>
        <end position="423"/>
    </location>
</feature>
<evidence type="ECO:0000313" key="3">
    <source>
        <dbReference type="Proteomes" id="UP001212152"/>
    </source>
</evidence>
<feature type="compositionally biased region" description="Basic and acidic residues" evidence="1">
    <location>
        <begin position="359"/>
        <end position="368"/>
    </location>
</feature>